<name>A0AA88P9T1_9TELE</name>
<dbReference type="Proteomes" id="UP001187343">
    <property type="component" value="Unassembled WGS sequence"/>
</dbReference>
<organism evidence="2 3">
    <name type="scientific">Cirrhinus molitorella</name>
    <name type="common">mud carp</name>
    <dbReference type="NCBI Taxonomy" id="172907"/>
    <lineage>
        <taxon>Eukaryota</taxon>
        <taxon>Metazoa</taxon>
        <taxon>Chordata</taxon>
        <taxon>Craniata</taxon>
        <taxon>Vertebrata</taxon>
        <taxon>Euteleostomi</taxon>
        <taxon>Actinopterygii</taxon>
        <taxon>Neopterygii</taxon>
        <taxon>Teleostei</taxon>
        <taxon>Ostariophysi</taxon>
        <taxon>Cypriniformes</taxon>
        <taxon>Cyprinidae</taxon>
        <taxon>Labeoninae</taxon>
        <taxon>Labeonini</taxon>
        <taxon>Cirrhinus</taxon>
    </lineage>
</organism>
<accession>A0AA88P9T1</accession>
<evidence type="ECO:0000256" key="1">
    <source>
        <dbReference type="SAM" id="MobiDB-lite"/>
    </source>
</evidence>
<gene>
    <name evidence="2" type="ORF">Q8A67_018760</name>
</gene>
<reference evidence="2" key="1">
    <citation type="submission" date="2023-08" db="EMBL/GenBank/DDBJ databases">
        <title>Chromosome-level Genome Assembly of mud carp (Cirrhinus molitorella).</title>
        <authorList>
            <person name="Liu H."/>
        </authorList>
    </citation>
    <scope>NUCLEOTIDE SEQUENCE</scope>
    <source>
        <strain evidence="2">Prfri</strain>
        <tissue evidence="2">Muscle</tissue>
    </source>
</reference>
<protein>
    <submittedName>
        <fullName evidence="2">Uncharacterized protein</fullName>
    </submittedName>
</protein>
<comment type="caution">
    <text evidence="2">The sequence shown here is derived from an EMBL/GenBank/DDBJ whole genome shotgun (WGS) entry which is preliminary data.</text>
</comment>
<dbReference type="EMBL" id="JAUYZG010000018">
    <property type="protein sequence ID" value="KAK2881492.1"/>
    <property type="molecule type" value="Genomic_DNA"/>
</dbReference>
<evidence type="ECO:0000313" key="2">
    <source>
        <dbReference type="EMBL" id="KAK2881492.1"/>
    </source>
</evidence>
<feature type="compositionally biased region" description="Polar residues" evidence="1">
    <location>
        <begin position="33"/>
        <end position="43"/>
    </location>
</feature>
<evidence type="ECO:0000313" key="3">
    <source>
        <dbReference type="Proteomes" id="UP001187343"/>
    </source>
</evidence>
<sequence length="139" mass="14750">MYSPERLRTKVEPEGSRKKEPARKKQQGRGPQCSATSKLTSAQPPRASPSPHREASPVLFSCPDQRPSADASDLVSFGGSEDKALDDSMPLAASDAEELSGSSHDPAPLPSKDSSAAGSGMDAELFRILSKAVEELELE</sequence>
<feature type="compositionally biased region" description="Basic and acidic residues" evidence="1">
    <location>
        <begin position="1"/>
        <end position="19"/>
    </location>
</feature>
<feature type="region of interest" description="Disordered" evidence="1">
    <location>
        <begin position="1"/>
        <end position="119"/>
    </location>
</feature>
<proteinExistence type="predicted"/>
<dbReference type="AlphaFoldDB" id="A0AA88P9T1"/>
<keyword evidence="3" id="KW-1185">Reference proteome</keyword>